<evidence type="ECO:0000256" key="5">
    <source>
        <dbReference type="ARBA" id="ARBA00022741"/>
    </source>
</evidence>
<evidence type="ECO:0000256" key="4">
    <source>
        <dbReference type="ARBA" id="ARBA00022475"/>
    </source>
</evidence>
<organism evidence="8 9">
    <name type="scientific">Aromatoleum diolicum</name>
    <dbReference type="NCBI Taxonomy" id="75796"/>
    <lineage>
        <taxon>Bacteria</taxon>
        <taxon>Pseudomonadati</taxon>
        <taxon>Pseudomonadota</taxon>
        <taxon>Betaproteobacteria</taxon>
        <taxon>Rhodocyclales</taxon>
        <taxon>Rhodocyclaceae</taxon>
        <taxon>Aromatoleum</taxon>
    </lineage>
</organism>
<gene>
    <name evidence="8" type="ORF">GPA25_02070</name>
</gene>
<dbReference type="PROSITE" id="PS00211">
    <property type="entry name" value="ABC_TRANSPORTER_1"/>
    <property type="match status" value="1"/>
</dbReference>
<keyword evidence="5" id="KW-0547">Nucleotide-binding</keyword>
<evidence type="ECO:0000256" key="1">
    <source>
        <dbReference type="ARBA" id="ARBA00005417"/>
    </source>
</evidence>
<evidence type="ECO:0000259" key="7">
    <source>
        <dbReference type="PROSITE" id="PS50893"/>
    </source>
</evidence>
<comment type="similarity">
    <text evidence="1">Belongs to the ABC transporter superfamily.</text>
</comment>
<sequence>MADSITPPPHAEPLLSLRDVRKSYGPREALRGVSLDVARGEFVALLGPNGAGKSTLFQLLTGLFNADDGSLSVCGHDIRHNSVAALAGIGVVFQQSTLDLDLGVAANLKFHASLHGLGGRRARERIADALQRLGLSERAGDPVRELSGGNRRKVELARALVHEPAVLLMDEATVGLDPASRRQLLDEVLALRARGVGVLWATHLVDEAEAADRVIVLHQGRILAQGRPQNLAEAAGTATLAEAFLKMTGDTVA</sequence>
<dbReference type="InterPro" id="IPR050763">
    <property type="entry name" value="ABC_transporter_ATP-binding"/>
</dbReference>
<keyword evidence="4" id="KW-0472">Membrane</keyword>
<dbReference type="SMART" id="SM00382">
    <property type="entry name" value="AAA"/>
    <property type="match status" value="1"/>
</dbReference>
<evidence type="ECO:0000313" key="9">
    <source>
        <dbReference type="Proteomes" id="UP000648984"/>
    </source>
</evidence>
<reference evidence="8 9" key="1">
    <citation type="submission" date="2019-12" db="EMBL/GenBank/DDBJ databases">
        <title>Comparative genomics gives insights into the taxonomy of the Azoarcus-Aromatoleum group and reveals separate origins of nif in the plant-associated Azoarcus and non-plant-associated Aromatoleum sub-groups.</title>
        <authorList>
            <person name="Lafos M."/>
            <person name="Maluk M."/>
            <person name="Batista M."/>
            <person name="Junghare M."/>
            <person name="Carmona M."/>
            <person name="Faoro H."/>
            <person name="Cruz L.M."/>
            <person name="Battistoni F."/>
            <person name="De Souza E."/>
            <person name="Pedrosa F."/>
            <person name="Chen W.-M."/>
            <person name="Poole P.S."/>
            <person name="Dixon R.A."/>
            <person name="James E.K."/>
        </authorList>
    </citation>
    <scope>NUCLEOTIDE SEQUENCE [LARGE SCALE GENOMIC DNA]</scope>
    <source>
        <strain evidence="8 9">22Lin</strain>
    </source>
</reference>
<dbReference type="EMBL" id="WTVQ01000002">
    <property type="protein sequence ID" value="NMG73536.1"/>
    <property type="molecule type" value="Genomic_DNA"/>
</dbReference>
<dbReference type="Proteomes" id="UP000648984">
    <property type="component" value="Unassembled WGS sequence"/>
</dbReference>
<keyword evidence="4" id="KW-1003">Cell membrane</keyword>
<dbReference type="Pfam" id="PF00005">
    <property type="entry name" value="ABC_tran"/>
    <property type="match status" value="1"/>
</dbReference>
<dbReference type="SUPFAM" id="SSF52540">
    <property type="entry name" value="P-loop containing nucleoside triphosphate hydrolases"/>
    <property type="match status" value="1"/>
</dbReference>
<keyword evidence="3" id="KW-0536">Nodulation</keyword>
<dbReference type="Gene3D" id="3.40.50.300">
    <property type="entry name" value="P-loop containing nucleotide triphosphate hydrolases"/>
    <property type="match status" value="1"/>
</dbReference>
<keyword evidence="6 8" id="KW-0067">ATP-binding</keyword>
<keyword evidence="9" id="KW-1185">Reference proteome</keyword>
<dbReference type="PROSITE" id="PS50893">
    <property type="entry name" value="ABC_TRANSPORTER_2"/>
    <property type="match status" value="1"/>
</dbReference>
<dbReference type="PANTHER" id="PTHR42711:SF5">
    <property type="entry name" value="ABC TRANSPORTER ATP-BINDING PROTEIN NATA"/>
    <property type="match status" value="1"/>
</dbReference>
<keyword evidence="2" id="KW-0813">Transport</keyword>
<dbReference type="RefSeq" id="WP_169258722.1">
    <property type="nucleotide sequence ID" value="NZ_WTVQ01000002.1"/>
</dbReference>
<dbReference type="PANTHER" id="PTHR42711">
    <property type="entry name" value="ABC TRANSPORTER ATP-BINDING PROTEIN"/>
    <property type="match status" value="1"/>
</dbReference>
<evidence type="ECO:0000256" key="2">
    <source>
        <dbReference type="ARBA" id="ARBA00022448"/>
    </source>
</evidence>
<dbReference type="InterPro" id="IPR027417">
    <property type="entry name" value="P-loop_NTPase"/>
</dbReference>
<proteinExistence type="inferred from homology"/>
<comment type="caution">
    <text evidence="8">The sequence shown here is derived from an EMBL/GenBank/DDBJ whole genome shotgun (WGS) entry which is preliminary data.</text>
</comment>
<dbReference type="GO" id="GO:0005524">
    <property type="term" value="F:ATP binding"/>
    <property type="evidence" value="ECO:0007669"/>
    <property type="project" value="UniProtKB-KW"/>
</dbReference>
<evidence type="ECO:0000313" key="8">
    <source>
        <dbReference type="EMBL" id="NMG73536.1"/>
    </source>
</evidence>
<dbReference type="InterPro" id="IPR003439">
    <property type="entry name" value="ABC_transporter-like_ATP-bd"/>
</dbReference>
<protein>
    <submittedName>
        <fullName evidence="8">ATP-binding cassette domain-containing protein</fullName>
    </submittedName>
</protein>
<dbReference type="InterPro" id="IPR017871">
    <property type="entry name" value="ABC_transporter-like_CS"/>
</dbReference>
<accession>A0ABX1Q5A6</accession>
<name>A0ABX1Q5A6_9RHOO</name>
<feature type="domain" description="ABC transporter" evidence="7">
    <location>
        <begin position="15"/>
        <end position="244"/>
    </location>
</feature>
<evidence type="ECO:0000256" key="3">
    <source>
        <dbReference type="ARBA" id="ARBA00022458"/>
    </source>
</evidence>
<dbReference type="InterPro" id="IPR022467">
    <property type="entry name" value="ABC_transprt_ATP-bd_su_PQQ"/>
</dbReference>
<dbReference type="NCBIfam" id="TIGR03864">
    <property type="entry name" value="PQQ_ABC_ATP"/>
    <property type="match status" value="1"/>
</dbReference>
<dbReference type="InterPro" id="IPR003593">
    <property type="entry name" value="AAA+_ATPase"/>
</dbReference>
<evidence type="ECO:0000256" key="6">
    <source>
        <dbReference type="ARBA" id="ARBA00022840"/>
    </source>
</evidence>